<dbReference type="SUPFAM" id="SSF52058">
    <property type="entry name" value="L domain-like"/>
    <property type="match status" value="1"/>
</dbReference>
<dbReference type="PROSITE" id="PS51450">
    <property type="entry name" value="LRR"/>
    <property type="match status" value="2"/>
</dbReference>
<keyword evidence="4" id="KW-0969">Cilium</keyword>
<evidence type="ECO:0000256" key="5">
    <source>
        <dbReference type="ARBA" id="ARBA00023273"/>
    </source>
</evidence>
<evidence type="ECO:0000256" key="2">
    <source>
        <dbReference type="ARBA" id="ARBA00022614"/>
    </source>
</evidence>
<sequence>DNKSITSLKNINYLTNLTVLYLRDNNINDVSYLSSLKNLTKLDLSYNRIRDVSPLGGLRELTVLDLQVNRIGGQGVGNIASLGALPNLVARNSLVLSENVGMSCFELKNLLLQLTRGQVNPSVAADGVTCTNP</sequence>
<dbReference type="Gene3D" id="3.80.10.10">
    <property type="entry name" value="Ribonuclease Inhibitor"/>
    <property type="match status" value="1"/>
</dbReference>
<keyword evidence="2" id="KW-0433">Leucine-rich repeat</keyword>
<gene>
    <name evidence="6" type="ORF">MNBD_NITROSPINAE02-1694</name>
</gene>
<name>A0A3B1CJ87_9ZZZZ</name>
<comment type="subcellular location">
    <subcellularLocation>
        <location evidence="1">Cell projection</location>
        <location evidence="1">Cilium</location>
    </subcellularLocation>
</comment>
<dbReference type="PANTHER" id="PTHR45973:SF9">
    <property type="entry name" value="LEUCINE-RICH REPEAT-CONTAINING PROTEIN 46"/>
    <property type="match status" value="1"/>
</dbReference>
<dbReference type="EMBL" id="UOGE01000036">
    <property type="protein sequence ID" value="VAX18855.1"/>
    <property type="molecule type" value="Genomic_DNA"/>
</dbReference>
<dbReference type="InterPro" id="IPR025875">
    <property type="entry name" value="Leu-rich_rpt_4"/>
</dbReference>
<feature type="non-terminal residue" evidence="6">
    <location>
        <position position="1"/>
    </location>
</feature>
<dbReference type="SMART" id="SM00365">
    <property type="entry name" value="LRR_SD22"/>
    <property type="match status" value="3"/>
</dbReference>
<keyword evidence="5" id="KW-0966">Cell projection</keyword>
<evidence type="ECO:0000256" key="3">
    <source>
        <dbReference type="ARBA" id="ARBA00022737"/>
    </source>
</evidence>
<dbReference type="InterPro" id="IPR032675">
    <property type="entry name" value="LRR_dom_sf"/>
</dbReference>
<evidence type="ECO:0000256" key="4">
    <source>
        <dbReference type="ARBA" id="ARBA00023069"/>
    </source>
</evidence>
<accession>A0A3B1CJ87</accession>
<reference evidence="6" key="1">
    <citation type="submission" date="2018-06" db="EMBL/GenBank/DDBJ databases">
        <authorList>
            <person name="Zhirakovskaya E."/>
        </authorList>
    </citation>
    <scope>NUCLEOTIDE SEQUENCE</scope>
</reference>
<evidence type="ECO:0000256" key="1">
    <source>
        <dbReference type="ARBA" id="ARBA00004138"/>
    </source>
</evidence>
<protein>
    <recommendedName>
        <fullName evidence="7">Internalin</fullName>
    </recommendedName>
</protein>
<organism evidence="6">
    <name type="scientific">hydrothermal vent metagenome</name>
    <dbReference type="NCBI Taxonomy" id="652676"/>
    <lineage>
        <taxon>unclassified sequences</taxon>
        <taxon>metagenomes</taxon>
        <taxon>ecological metagenomes</taxon>
    </lineage>
</organism>
<proteinExistence type="predicted"/>
<evidence type="ECO:0008006" key="7">
    <source>
        <dbReference type="Google" id="ProtNLM"/>
    </source>
</evidence>
<dbReference type="PANTHER" id="PTHR45973">
    <property type="entry name" value="PROTEIN PHOSPHATASE 1 REGULATORY SUBUNIT SDS22-RELATED"/>
    <property type="match status" value="1"/>
</dbReference>
<evidence type="ECO:0000313" key="6">
    <source>
        <dbReference type="EMBL" id="VAX18855.1"/>
    </source>
</evidence>
<dbReference type="AlphaFoldDB" id="A0A3B1CJ87"/>
<dbReference type="Pfam" id="PF13516">
    <property type="entry name" value="LRR_6"/>
    <property type="match status" value="1"/>
</dbReference>
<dbReference type="Pfam" id="PF12799">
    <property type="entry name" value="LRR_4"/>
    <property type="match status" value="1"/>
</dbReference>
<dbReference type="InterPro" id="IPR050576">
    <property type="entry name" value="Cilia_flagella_integrity"/>
</dbReference>
<keyword evidence="3" id="KW-0677">Repeat</keyword>
<dbReference type="InterPro" id="IPR001611">
    <property type="entry name" value="Leu-rich_rpt"/>
</dbReference>